<dbReference type="GO" id="GO:0016787">
    <property type="term" value="F:hydrolase activity"/>
    <property type="evidence" value="ECO:0007669"/>
    <property type="project" value="UniProtKB-KW"/>
</dbReference>
<dbReference type="Pfam" id="PF24899">
    <property type="entry name" value="UBA_DHX29"/>
    <property type="match status" value="1"/>
</dbReference>
<evidence type="ECO:0000313" key="7">
    <source>
        <dbReference type="Proteomes" id="UP000694388"/>
    </source>
</evidence>
<sequence length="577" mass="64061">MGRKKGRDAPAPGPAPPGPAPPGPAPPGPAPIPDTHTSCENTNIQRDTAQLDAPKVYSFSSGLVDVNVSSKDGGILKLVVPPDLEKRIREMINQRNAAKACVGKASFRLSAKKLQDVYQSLHATGFIHEHIDTAMTATLAYGGDLRTALDWLCLNLPDDSLPEGLVHELTVRQPNPSPLVEAASSSKLVQEQETQKKGKTKVRVVDNGSTGSTEQKPRREKKVRYSLDGMDPDDRYLMLAAKLLDERERGAEAVAREDLATKQDARHCIRSLLAELHIVEKDSCFNKDVQLPGLYEPFEWEKEDVVTASMDSDDAAIGKVSQKQHKKKNLHQKDEAIETAIETVETAVENEECISINSFPIEKADTMTTDLAEGEDRKTVSKERPGTVNKGGVQDVRIFEYSKKNWTAKSPKQFLIDWCRKYLPRSPAPSFHKVPSGQYWRARVRVDRKKEGGLLEVCPTILCEDSMQAQHLGATLALWHLCRGQSIHQLLPPPYRSVWMEWKAEDSARAKQAVADSNRPRDVLIARLQSQLKHGISVSNQVVKVNDKSNTATSTEHGRNSLEVESEMIRMVRGFVN</sequence>
<dbReference type="InterPro" id="IPR056328">
    <property type="entry name" value="DSRM_DHX29"/>
</dbReference>
<feature type="region of interest" description="Disordered" evidence="3">
    <location>
        <begin position="1"/>
        <end position="40"/>
    </location>
</feature>
<evidence type="ECO:0000259" key="4">
    <source>
        <dbReference type="Pfam" id="PF24385"/>
    </source>
</evidence>
<organism evidence="6 7">
    <name type="scientific">Eptatretus burgeri</name>
    <name type="common">Inshore hagfish</name>
    <dbReference type="NCBI Taxonomy" id="7764"/>
    <lineage>
        <taxon>Eukaryota</taxon>
        <taxon>Metazoa</taxon>
        <taxon>Chordata</taxon>
        <taxon>Craniata</taxon>
        <taxon>Vertebrata</taxon>
        <taxon>Cyclostomata</taxon>
        <taxon>Myxini</taxon>
        <taxon>Myxiniformes</taxon>
        <taxon>Myxinidae</taxon>
        <taxon>Eptatretinae</taxon>
        <taxon>Eptatretus</taxon>
    </lineage>
</organism>
<feature type="region of interest" description="Disordered" evidence="3">
    <location>
        <begin position="183"/>
        <end position="223"/>
    </location>
</feature>
<keyword evidence="1" id="KW-0378">Hydrolase</keyword>
<proteinExistence type="predicted"/>
<reference evidence="6" key="1">
    <citation type="submission" date="2025-08" db="UniProtKB">
        <authorList>
            <consortium name="Ensembl"/>
        </authorList>
    </citation>
    <scope>IDENTIFICATION</scope>
</reference>
<dbReference type="Ensembl" id="ENSEBUT00000025587.1">
    <property type="protein sequence ID" value="ENSEBUP00000025011.1"/>
    <property type="gene ID" value="ENSEBUG00000015433.1"/>
</dbReference>
<dbReference type="Pfam" id="PF24385">
    <property type="entry name" value="DSRM_DHX29"/>
    <property type="match status" value="1"/>
</dbReference>
<dbReference type="Proteomes" id="UP000694388">
    <property type="component" value="Unplaced"/>
</dbReference>
<keyword evidence="2" id="KW-0547">Nucleotide-binding</keyword>
<accession>A0A8C4R4C5</accession>
<keyword evidence="2" id="KW-0067">ATP-binding</keyword>
<feature type="compositionally biased region" description="Pro residues" evidence="3">
    <location>
        <begin position="11"/>
        <end position="32"/>
    </location>
</feature>
<evidence type="ECO:0000313" key="6">
    <source>
        <dbReference type="Ensembl" id="ENSEBUP00000025011.1"/>
    </source>
</evidence>
<name>A0A8C4R4C5_EPTBU</name>
<protein>
    <submittedName>
        <fullName evidence="6">Uncharacterized protein</fullName>
    </submittedName>
</protein>
<evidence type="ECO:0000256" key="2">
    <source>
        <dbReference type="ARBA" id="ARBA00022806"/>
    </source>
</evidence>
<dbReference type="AlphaFoldDB" id="A0A8C4R4C5"/>
<evidence type="ECO:0000256" key="3">
    <source>
        <dbReference type="SAM" id="MobiDB-lite"/>
    </source>
</evidence>
<keyword evidence="2" id="KW-0347">Helicase</keyword>
<feature type="domain" description="ATP-dependent RNA helicase DHX29-like UBA" evidence="5">
    <location>
        <begin position="113"/>
        <end position="164"/>
    </location>
</feature>
<dbReference type="InterPro" id="IPR056890">
    <property type="entry name" value="UBA_DHX29-like"/>
</dbReference>
<dbReference type="GeneTree" id="ENSGT00940000157286"/>
<dbReference type="GO" id="GO:0004386">
    <property type="term" value="F:helicase activity"/>
    <property type="evidence" value="ECO:0007669"/>
    <property type="project" value="UniProtKB-KW"/>
</dbReference>
<feature type="domain" description="ATP-dependent RNA helicase DHX29 DSRM-like" evidence="4">
    <location>
        <begin position="464"/>
        <end position="513"/>
    </location>
</feature>
<evidence type="ECO:0000256" key="1">
    <source>
        <dbReference type="ARBA" id="ARBA00022801"/>
    </source>
</evidence>
<reference evidence="6" key="2">
    <citation type="submission" date="2025-09" db="UniProtKB">
        <authorList>
            <consortium name="Ensembl"/>
        </authorList>
    </citation>
    <scope>IDENTIFICATION</scope>
</reference>
<keyword evidence="7" id="KW-1185">Reference proteome</keyword>
<evidence type="ECO:0000259" key="5">
    <source>
        <dbReference type="Pfam" id="PF24899"/>
    </source>
</evidence>